<keyword evidence="2" id="KW-1185">Reference proteome</keyword>
<dbReference type="GeneID" id="70131472"/>
<reference evidence="1" key="1">
    <citation type="journal article" date="2021" name="Nat. Commun.">
        <title>Genetic determinants of endophytism in the Arabidopsis root mycobiome.</title>
        <authorList>
            <person name="Mesny F."/>
            <person name="Miyauchi S."/>
            <person name="Thiergart T."/>
            <person name="Pickel B."/>
            <person name="Atanasova L."/>
            <person name="Karlsson M."/>
            <person name="Huettel B."/>
            <person name="Barry K.W."/>
            <person name="Haridas S."/>
            <person name="Chen C."/>
            <person name="Bauer D."/>
            <person name="Andreopoulos W."/>
            <person name="Pangilinan J."/>
            <person name="LaButti K."/>
            <person name="Riley R."/>
            <person name="Lipzen A."/>
            <person name="Clum A."/>
            <person name="Drula E."/>
            <person name="Henrissat B."/>
            <person name="Kohler A."/>
            <person name="Grigoriev I.V."/>
            <person name="Martin F.M."/>
            <person name="Hacquard S."/>
        </authorList>
    </citation>
    <scope>NUCLEOTIDE SEQUENCE</scope>
    <source>
        <strain evidence="1">MPI-SDFR-AT-0073</strain>
    </source>
</reference>
<gene>
    <name evidence="1" type="ORF">BKA67DRAFT_562172</name>
</gene>
<organism evidence="1 2">
    <name type="scientific">Truncatella angustata</name>
    <dbReference type="NCBI Taxonomy" id="152316"/>
    <lineage>
        <taxon>Eukaryota</taxon>
        <taxon>Fungi</taxon>
        <taxon>Dikarya</taxon>
        <taxon>Ascomycota</taxon>
        <taxon>Pezizomycotina</taxon>
        <taxon>Sordariomycetes</taxon>
        <taxon>Xylariomycetidae</taxon>
        <taxon>Amphisphaeriales</taxon>
        <taxon>Sporocadaceae</taxon>
        <taxon>Truncatella</taxon>
    </lineage>
</organism>
<evidence type="ECO:0000313" key="2">
    <source>
        <dbReference type="Proteomes" id="UP000758603"/>
    </source>
</evidence>
<dbReference type="EMBL" id="JAGPXC010000003">
    <property type="protein sequence ID" value="KAH6655923.1"/>
    <property type="molecule type" value="Genomic_DNA"/>
</dbReference>
<name>A0A9P8UPE4_9PEZI</name>
<dbReference type="OrthoDB" id="2832510at2759"/>
<protein>
    <submittedName>
        <fullName evidence="1">Uncharacterized protein</fullName>
    </submittedName>
</protein>
<dbReference type="AlphaFoldDB" id="A0A9P8UPE4"/>
<comment type="caution">
    <text evidence="1">The sequence shown here is derived from an EMBL/GenBank/DDBJ whole genome shotgun (WGS) entry which is preliminary data.</text>
</comment>
<dbReference type="RefSeq" id="XP_045960188.1">
    <property type="nucleotide sequence ID" value="XM_046102580.1"/>
</dbReference>
<dbReference type="Proteomes" id="UP000758603">
    <property type="component" value="Unassembled WGS sequence"/>
</dbReference>
<accession>A0A9P8UPE4</accession>
<sequence length="575" mass="65261">MTCLDISVPNHIENIRCKPPYCISDDINANSINHLIQRFGQKHGRGEEEIEKACCLARGSSDIVVMLERPNGKHEYDVSFEDFISNCPTLQAVDDLIRYSSMGARSIHTVTVLDAFPFMHELDSGTPEKRREVNVQCHELIEQILDLKKPKVVICCWQGPHDISTENVILKQLESRGIGSWPIRKKAKNGQMTLIRSFHPAASVCYRTSSYWTRLLLICHFVVAFAELGMPLRHPSWLQDICNKSKEEINNKKQSKEAIESSVWHHLRETLVDPKACRVSYASDTSCTMSDEVNILLRQLFASEYTGSIDHIASLRLIWQEYQHPLKQDVSILLREIERRLKLPIHNGKCVVLTRSIRDIQSAKELESLMKHLQLNATHRRAIVPETHDIFRGLQLLLNEHCNKMNRCEREAARLSSQVDMSIKFGLNIFSPDVTDLSTKIDKLASDRCSQLDETATFISLIPVILEQIFFSMNEVEQSQCYPVDRSRILSIMDQNIRKAQATANITSRAAMRLCGLLTLQTMIGGEGIDGQTPIALQRLFGLTSSVKLLRTGITKMLEFRAMIQISGDKVVASP</sequence>
<evidence type="ECO:0000313" key="1">
    <source>
        <dbReference type="EMBL" id="KAH6655923.1"/>
    </source>
</evidence>
<proteinExistence type="predicted"/>